<sequence length="136" mass="14710">MRSFSVLAAAILLGAAAPAFAQGPAAEAPTADPAQQRAVDEAYRGRCEAKAPKELCLCVISVADTQLAEPDERQVFYDFMMGDVDKAQTARAMFGDRKKIKFNVSLQKADVMLGERCDRLKPQPKEQPAPGGEKLP</sequence>
<keyword evidence="2" id="KW-0732">Signal</keyword>
<organism evidence="3 4">
    <name type="scientific">Ancylobacter novellus</name>
    <name type="common">Thiobacillus novellus</name>
    <dbReference type="NCBI Taxonomy" id="921"/>
    <lineage>
        <taxon>Bacteria</taxon>
        <taxon>Pseudomonadati</taxon>
        <taxon>Pseudomonadota</taxon>
        <taxon>Alphaproteobacteria</taxon>
        <taxon>Hyphomicrobiales</taxon>
        <taxon>Xanthobacteraceae</taxon>
        <taxon>Ancylobacter</taxon>
    </lineage>
</organism>
<evidence type="ECO:0000256" key="1">
    <source>
        <dbReference type="SAM" id="MobiDB-lite"/>
    </source>
</evidence>
<evidence type="ECO:0000313" key="3">
    <source>
        <dbReference type="EMBL" id="PZQ15830.1"/>
    </source>
</evidence>
<comment type="caution">
    <text evidence="3">The sequence shown here is derived from an EMBL/GenBank/DDBJ whole genome shotgun (WGS) entry which is preliminary data.</text>
</comment>
<reference evidence="3 4" key="1">
    <citation type="submission" date="2017-08" db="EMBL/GenBank/DDBJ databases">
        <title>Infants hospitalized years apart are colonized by the same room-sourced microbial strains.</title>
        <authorList>
            <person name="Brooks B."/>
            <person name="Olm M.R."/>
            <person name="Firek B.A."/>
            <person name="Baker R."/>
            <person name="Thomas B.C."/>
            <person name="Morowitz M.J."/>
            <person name="Banfield J.F."/>
        </authorList>
    </citation>
    <scope>NUCLEOTIDE SEQUENCE [LARGE SCALE GENOMIC DNA]</scope>
    <source>
        <strain evidence="3">S2_005_003_R2_43</strain>
    </source>
</reference>
<dbReference type="EMBL" id="QFPN01000004">
    <property type="protein sequence ID" value="PZQ15830.1"/>
    <property type="molecule type" value="Genomic_DNA"/>
</dbReference>
<accession>A0A2W5MQE0</accession>
<gene>
    <name evidence="3" type="ORF">DI565_08315</name>
</gene>
<dbReference type="Proteomes" id="UP000249577">
    <property type="component" value="Unassembled WGS sequence"/>
</dbReference>
<feature type="signal peptide" evidence="2">
    <location>
        <begin position="1"/>
        <end position="21"/>
    </location>
</feature>
<feature type="chain" id="PRO_5016011694" evidence="2">
    <location>
        <begin position="22"/>
        <end position="136"/>
    </location>
</feature>
<evidence type="ECO:0000313" key="4">
    <source>
        <dbReference type="Proteomes" id="UP000249577"/>
    </source>
</evidence>
<feature type="compositionally biased region" description="Basic and acidic residues" evidence="1">
    <location>
        <begin position="115"/>
        <end position="124"/>
    </location>
</feature>
<dbReference type="AlphaFoldDB" id="A0A2W5MQE0"/>
<name>A0A2W5MQE0_ANCNO</name>
<evidence type="ECO:0000256" key="2">
    <source>
        <dbReference type="SAM" id="SignalP"/>
    </source>
</evidence>
<feature type="region of interest" description="Disordered" evidence="1">
    <location>
        <begin position="115"/>
        <end position="136"/>
    </location>
</feature>
<proteinExistence type="predicted"/>
<protein>
    <submittedName>
        <fullName evidence="3">Uncharacterized protein</fullName>
    </submittedName>
</protein>